<evidence type="ECO:0000256" key="7">
    <source>
        <dbReference type="ARBA" id="ARBA00023002"/>
    </source>
</evidence>
<dbReference type="EC" id="1.1.2.4" evidence="10"/>
<keyword evidence="8" id="KW-0408">Iron</keyword>
<dbReference type="InterPro" id="IPR016171">
    <property type="entry name" value="Vanillyl_alc_oxidase_C-sub2"/>
</dbReference>
<dbReference type="PANTHER" id="PTHR11748">
    <property type="entry name" value="D-LACTATE DEHYDROGENASE"/>
    <property type="match status" value="1"/>
</dbReference>
<sequence>MYVRDRRGSHVSRTGTATLPVTDPALLRELEAAGVAVGVRATDRLAAAHDGSHYLLTPQAVVTARDAADVAATMRAARRSGVPVTFRSGGTSLSGQAGTGGVLIDTRKNFRAVRVLAGGDVVRTGPGATVRAVNTRLVRHGRKLGPDPASEIACTIGGVVANNSSGMCCGTHSNTYRTLLSSVFVLPSGSVLDTSDRDADDRLRAAEPLIHEGLGRLRDRVRDNPESVVAIERLYAIKNTMGYGLNAFVDYDRPIDILERLLIGSEGTLAFVAEATFSTVALKAHVSTGLLIFPTLDAATAALPALVDCGFAAIELLDATSLRVAQRDQDATAELRALAVDGHAALLVEHQGESADELEQLVSRSTALLSALSLSVPAALSADPVTRAQLWHIRKGLFTAVAGARPSGTTALLEDIAVPVDRLLHTCTRLIELFELHGYEESVIFGHAKDGNIHFLLNERFDDPPSLLRYQAFTDDMVELVLSQGGTLKAEHGTGRIMAPFVRRQYGDELYDVMREVKALIDPEGLLNPGVLITDDPTAHVRDLKIVHTVEEEVDRCVECGYCEPVCPSKDITLTPRERIVLRREMARAQAAGDTSLAEQLRAEYDYDGVQTCAVDGMCQTACPVLINTGDLVRRLRTENQNAVAEAGWKLAATQWKTVSRVGGLALTVADAVPAALPSAATAVARAVIGDDVVPQYTGDLPAGGARRRVFAEPDAVAVYFASCTTTMFGPAEPGTRGVSESFLELCRRAGLPLATPDDLPSLCCGTPWKSKGLADGYRVMKDRVTASLRQATRDGALPVVCDASSCTEGLHLLVEAAGEAGIRVVDAVRFVDEVVLDRLPVGERVASLVLHPTCSSNRLGIDDSLTRVAGAAAHDVVVPEDWGCCAFAGDRGMLHPELTASATGREAAGVAAAGAAEHASLNRTCELGMARATGRPYRHVLEVLADTLVPSS</sequence>
<dbReference type="SUPFAM" id="SSF46548">
    <property type="entry name" value="alpha-helical ferredoxin"/>
    <property type="match status" value="1"/>
</dbReference>
<keyword evidence="3" id="KW-0285">Flavoprotein</keyword>
<evidence type="ECO:0000256" key="5">
    <source>
        <dbReference type="ARBA" id="ARBA00022827"/>
    </source>
</evidence>
<dbReference type="InterPro" id="IPR004113">
    <property type="entry name" value="FAD-bd_oxidored_4_C"/>
</dbReference>
<dbReference type="Gene3D" id="3.30.70.2740">
    <property type="match status" value="1"/>
</dbReference>
<dbReference type="InterPro" id="IPR009051">
    <property type="entry name" value="Helical_ferredxn"/>
</dbReference>
<evidence type="ECO:0000259" key="11">
    <source>
        <dbReference type="PROSITE" id="PS51379"/>
    </source>
</evidence>
<dbReference type="Pfam" id="PF01565">
    <property type="entry name" value="FAD_binding_4"/>
    <property type="match status" value="1"/>
</dbReference>
<dbReference type="InterPro" id="IPR017900">
    <property type="entry name" value="4Fe4S_Fe_S_CS"/>
</dbReference>
<dbReference type="InterPro" id="IPR016166">
    <property type="entry name" value="FAD-bd_PCMH"/>
</dbReference>
<dbReference type="Gene3D" id="3.30.465.10">
    <property type="match status" value="1"/>
</dbReference>
<evidence type="ECO:0000256" key="2">
    <source>
        <dbReference type="ARBA" id="ARBA00008000"/>
    </source>
</evidence>
<evidence type="ECO:0000256" key="4">
    <source>
        <dbReference type="ARBA" id="ARBA00022723"/>
    </source>
</evidence>
<dbReference type="Gene3D" id="1.10.45.10">
    <property type="entry name" value="Vanillyl-alcohol Oxidase, Chain A, domain 4"/>
    <property type="match status" value="1"/>
</dbReference>
<evidence type="ECO:0000256" key="9">
    <source>
        <dbReference type="ARBA" id="ARBA00023014"/>
    </source>
</evidence>
<dbReference type="InterPro" id="IPR016164">
    <property type="entry name" value="FAD-linked_Oxase-like_C"/>
</dbReference>
<dbReference type="Pfam" id="PF13183">
    <property type="entry name" value="Fer4_8"/>
    <property type="match status" value="1"/>
</dbReference>
<organism evidence="13 14">
    <name type="scientific">Microbacterium yannicii</name>
    <dbReference type="NCBI Taxonomy" id="671622"/>
    <lineage>
        <taxon>Bacteria</taxon>
        <taxon>Bacillati</taxon>
        <taxon>Actinomycetota</taxon>
        <taxon>Actinomycetes</taxon>
        <taxon>Micrococcales</taxon>
        <taxon>Microbacteriaceae</taxon>
        <taxon>Microbacterium</taxon>
    </lineage>
</organism>
<dbReference type="InterPro" id="IPR017896">
    <property type="entry name" value="4Fe4S_Fe-S-bd"/>
</dbReference>
<dbReference type="PROSITE" id="PS51379">
    <property type="entry name" value="4FE4S_FER_2"/>
    <property type="match status" value="1"/>
</dbReference>
<dbReference type="PANTHER" id="PTHR11748:SF111">
    <property type="entry name" value="D-LACTATE DEHYDROGENASE, MITOCHONDRIAL-RELATED"/>
    <property type="match status" value="1"/>
</dbReference>
<reference evidence="14" key="1">
    <citation type="journal article" date="2019" name="Int. J. Syst. Evol. Microbiol.">
        <title>The Global Catalogue of Microorganisms (GCM) 10K type strain sequencing project: providing services to taxonomists for standard genome sequencing and annotation.</title>
        <authorList>
            <consortium name="The Broad Institute Genomics Platform"/>
            <consortium name="The Broad Institute Genome Sequencing Center for Infectious Disease"/>
            <person name="Wu L."/>
            <person name="Ma J."/>
        </authorList>
    </citation>
    <scope>NUCLEOTIDE SEQUENCE [LARGE SCALE GENOMIC DNA]</scope>
    <source>
        <strain evidence="14">JCM 18959</strain>
    </source>
</reference>
<dbReference type="Proteomes" id="UP001501407">
    <property type="component" value="Unassembled WGS sequence"/>
</dbReference>
<evidence type="ECO:0000313" key="13">
    <source>
        <dbReference type="EMBL" id="GAA5088005.1"/>
    </source>
</evidence>
<dbReference type="PROSITE" id="PS00198">
    <property type="entry name" value="4FE4S_FER_1"/>
    <property type="match status" value="1"/>
</dbReference>
<keyword evidence="6" id="KW-0809">Transit peptide</keyword>
<dbReference type="InterPro" id="IPR016167">
    <property type="entry name" value="FAD-bd_PCMH_sub1"/>
</dbReference>
<comment type="similarity">
    <text evidence="2">Belongs to the FAD-binding oxidoreductase/transferase type 4 family.</text>
</comment>
<name>A0ABP9LYD6_9MICO</name>
<evidence type="ECO:0000259" key="12">
    <source>
        <dbReference type="PROSITE" id="PS51387"/>
    </source>
</evidence>
<dbReference type="InterPro" id="IPR016169">
    <property type="entry name" value="FAD-bd_PCMH_sub2"/>
</dbReference>
<evidence type="ECO:0000256" key="3">
    <source>
        <dbReference type="ARBA" id="ARBA00022630"/>
    </source>
</evidence>
<dbReference type="Gene3D" id="3.30.43.10">
    <property type="entry name" value="Uridine Diphospho-n-acetylenolpyruvylglucosamine Reductase, domain 2"/>
    <property type="match status" value="1"/>
</dbReference>
<keyword evidence="4" id="KW-0479">Metal-binding</keyword>
<dbReference type="SUPFAM" id="SSF55103">
    <property type="entry name" value="FAD-linked oxidases, C-terminal domain"/>
    <property type="match status" value="1"/>
</dbReference>
<feature type="domain" description="4Fe-4S ferredoxin-type" evidence="11">
    <location>
        <begin position="548"/>
        <end position="577"/>
    </location>
</feature>
<evidence type="ECO:0000256" key="1">
    <source>
        <dbReference type="ARBA" id="ARBA00001974"/>
    </source>
</evidence>
<evidence type="ECO:0000256" key="6">
    <source>
        <dbReference type="ARBA" id="ARBA00022946"/>
    </source>
</evidence>
<gene>
    <name evidence="13" type="ORF">GCM10025760_09890</name>
</gene>
<dbReference type="Pfam" id="PF02913">
    <property type="entry name" value="FAD-oxidase_C"/>
    <property type="match status" value="1"/>
</dbReference>
<dbReference type="InterPro" id="IPR006094">
    <property type="entry name" value="Oxid_FAD_bind_N"/>
</dbReference>
<comment type="caution">
    <text evidence="13">The sequence shown here is derived from an EMBL/GenBank/DDBJ whole genome shotgun (WGS) entry which is preliminary data.</text>
</comment>
<keyword evidence="5" id="KW-0274">FAD</keyword>
<dbReference type="Gene3D" id="1.10.1060.10">
    <property type="entry name" value="Alpha-helical ferredoxin"/>
    <property type="match status" value="1"/>
</dbReference>
<protein>
    <recommendedName>
        <fullName evidence="10">D-lactate dehydrogenase (cytochrome)</fullName>
        <ecNumber evidence="10">1.1.2.4</ecNumber>
    </recommendedName>
</protein>
<dbReference type="PROSITE" id="PS51387">
    <property type="entry name" value="FAD_PCMH"/>
    <property type="match status" value="1"/>
</dbReference>
<dbReference type="InterPro" id="IPR036318">
    <property type="entry name" value="FAD-bd_PCMH-like_sf"/>
</dbReference>
<comment type="cofactor">
    <cofactor evidence="1">
        <name>FAD</name>
        <dbReference type="ChEBI" id="CHEBI:57692"/>
    </cofactor>
</comment>
<evidence type="ECO:0000256" key="8">
    <source>
        <dbReference type="ARBA" id="ARBA00023004"/>
    </source>
</evidence>
<evidence type="ECO:0000313" key="14">
    <source>
        <dbReference type="Proteomes" id="UP001501407"/>
    </source>
</evidence>
<evidence type="ECO:0000256" key="10">
    <source>
        <dbReference type="ARBA" id="ARBA00038897"/>
    </source>
</evidence>
<keyword evidence="9" id="KW-0411">Iron-sulfur</keyword>
<dbReference type="EMBL" id="BAABKZ010000001">
    <property type="protein sequence ID" value="GAA5088005.1"/>
    <property type="molecule type" value="Genomic_DNA"/>
</dbReference>
<accession>A0ABP9LYD6</accession>
<feature type="domain" description="FAD-binding PCMH-type" evidence="12">
    <location>
        <begin position="54"/>
        <end position="282"/>
    </location>
</feature>
<keyword evidence="7" id="KW-0560">Oxidoreductase</keyword>
<keyword evidence="14" id="KW-1185">Reference proteome</keyword>
<dbReference type="SUPFAM" id="SSF56176">
    <property type="entry name" value="FAD-binding/transporter-associated domain-like"/>
    <property type="match status" value="1"/>
</dbReference>
<proteinExistence type="inferred from homology"/>